<dbReference type="OrthoDB" id="881662at2"/>
<evidence type="ECO:0000256" key="1">
    <source>
        <dbReference type="SAM" id="MobiDB-lite"/>
    </source>
</evidence>
<organism evidence="2 3">
    <name type="scientific">Aquisphaera giovannonii</name>
    <dbReference type="NCBI Taxonomy" id="406548"/>
    <lineage>
        <taxon>Bacteria</taxon>
        <taxon>Pseudomonadati</taxon>
        <taxon>Planctomycetota</taxon>
        <taxon>Planctomycetia</taxon>
        <taxon>Isosphaerales</taxon>
        <taxon>Isosphaeraceae</taxon>
        <taxon>Aquisphaera</taxon>
    </lineage>
</organism>
<dbReference type="EMBL" id="CP042997">
    <property type="protein sequence ID" value="QEH37487.1"/>
    <property type="molecule type" value="Genomic_DNA"/>
</dbReference>
<accession>A0A5B9WAK2</accession>
<dbReference type="Proteomes" id="UP000324233">
    <property type="component" value="Chromosome"/>
</dbReference>
<dbReference type="RefSeq" id="WP_148597039.1">
    <property type="nucleotide sequence ID" value="NZ_CP042997.1"/>
</dbReference>
<keyword evidence="3" id="KW-1185">Reference proteome</keyword>
<evidence type="ECO:0008006" key="4">
    <source>
        <dbReference type="Google" id="ProtNLM"/>
    </source>
</evidence>
<gene>
    <name evidence="2" type="ORF">OJF2_60780</name>
</gene>
<dbReference type="AlphaFoldDB" id="A0A5B9WAK2"/>
<proteinExistence type="predicted"/>
<name>A0A5B9WAK2_9BACT</name>
<evidence type="ECO:0000313" key="2">
    <source>
        <dbReference type="EMBL" id="QEH37487.1"/>
    </source>
</evidence>
<evidence type="ECO:0000313" key="3">
    <source>
        <dbReference type="Proteomes" id="UP000324233"/>
    </source>
</evidence>
<feature type="compositionally biased region" description="Pro residues" evidence="1">
    <location>
        <begin position="26"/>
        <end position="42"/>
    </location>
</feature>
<sequence>MAMRPGVLFVLLAGLAGGCSGEPAATAPPPLPKLSPNAPPDQPVQAKSQAQAEAHQAAIAPYVEQGRKTYPDAKGRYLAGLPADQHFFAVTNLHDTTGMSEQVFVAVTGIHGGRITGRIASEILGVKGFRSGDVYSFPESELVDWLITHPDGSEEGNVVGKFLDEWQKTQPLK</sequence>
<feature type="region of interest" description="Disordered" evidence="1">
    <location>
        <begin position="23"/>
        <end position="51"/>
    </location>
</feature>
<dbReference type="PROSITE" id="PS51257">
    <property type="entry name" value="PROKAR_LIPOPROTEIN"/>
    <property type="match status" value="1"/>
</dbReference>
<dbReference type="KEGG" id="agv:OJF2_60780"/>
<protein>
    <recommendedName>
        <fullName evidence="4">DUF2314 domain-containing protein</fullName>
    </recommendedName>
</protein>
<reference evidence="2 3" key="1">
    <citation type="submission" date="2019-08" db="EMBL/GenBank/DDBJ databases">
        <title>Deep-cultivation of Planctomycetes and their phenomic and genomic characterization uncovers novel biology.</title>
        <authorList>
            <person name="Wiegand S."/>
            <person name="Jogler M."/>
            <person name="Boedeker C."/>
            <person name="Pinto D."/>
            <person name="Vollmers J."/>
            <person name="Rivas-Marin E."/>
            <person name="Kohn T."/>
            <person name="Peeters S.H."/>
            <person name="Heuer A."/>
            <person name="Rast P."/>
            <person name="Oberbeckmann S."/>
            <person name="Bunk B."/>
            <person name="Jeske O."/>
            <person name="Meyerdierks A."/>
            <person name="Storesund J.E."/>
            <person name="Kallscheuer N."/>
            <person name="Luecker S."/>
            <person name="Lage O.M."/>
            <person name="Pohl T."/>
            <person name="Merkel B.J."/>
            <person name="Hornburger P."/>
            <person name="Mueller R.-W."/>
            <person name="Bruemmer F."/>
            <person name="Labrenz M."/>
            <person name="Spormann A.M."/>
            <person name="Op den Camp H."/>
            <person name="Overmann J."/>
            <person name="Amann R."/>
            <person name="Jetten M.S.M."/>
            <person name="Mascher T."/>
            <person name="Medema M.H."/>
            <person name="Devos D.P."/>
            <person name="Kaster A.-K."/>
            <person name="Ovreas L."/>
            <person name="Rohde M."/>
            <person name="Galperin M.Y."/>
            <person name="Jogler C."/>
        </authorList>
    </citation>
    <scope>NUCLEOTIDE SEQUENCE [LARGE SCALE GENOMIC DNA]</scope>
    <source>
        <strain evidence="2 3">OJF2</strain>
    </source>
</reference>